<keyword evidence="2" id="KW-1185">Reference proteome</keyword>
<organism evidence="1 2">
    <name type="scientific">Pontibacter fetidus</name>
    <dbReference type="NCBI Taxonomy" id="2700082"/>
    <lineage>
        <taxon>Bacteria</taxon>
        <taxon>Pseudomonadati</taxon>
        <taxon>Bacteroidota</taxon>
        <taxon>Cytophagia</taxon>
        <taxon>Cytophagales</taxon>
        <taxon>Hymenobacteraceae</taxon>
        <taxon>Pontibacter</taxon>
    </lineage>
</organism>
<comment type="caution">
    <text evidence="1">The sequence shown here is derived from an EMBL/GenBank/DDBJ whole genome shotgun (WGS) entry which is preliminary data.</text>
</comment>
<name>A0A6B2GXR1_9BACT</name>
<dbReference type="InterPro" id="IPR036280">
    <property type="entry name" value="Multihaem_cyt_sf"/>
</dbReference>
<dbReference type="SUPFAM" id="SSF48695">
    <property type="entry name" value="Multiheme cytochromes"/>
    <property type="match status" value="1"/>
</dbReference>
<protein>
    <submittedName>
        <fullName evidence="1">Uncharacterized protein</fullName>
    </submittedName>
</protein>
<evidence type="ECO:0000313" key="2">
    <source>
        <dbReference type="Proteomes" id="UP000478546"/>
    </source>
</evidence>
<accession>A0A6B2GXR1</accession>
<dbReference type="Proteomes" id="UP000478546">
    <property type="component" value="Unassembled WGS sequence"/>
</dbReference>
<dbReference type="EMBL" id="JAAEAA010000003">
    <property type="protein sequence ID" value="NDK54771.1"/>
    <property type="molecule type" value="Genomic_DNA"/>
</dbReference>
<evidence type="ECO:0000313" key="1">
    <source>
        <dbReference type="EMBL" id="NDK54771.1"/>
    </source>
</evidence>
<sequence length="239" mass="27424">MSIYAKLLEAPEWKEKRKSIVGRDNNTCVSCGNSNLFDKAVLCKVSRCNVNSEWIVAFIVSSLEHTPYRVFIPVQGNKRPERGSLMLVLPSGRGDGIEIAHLIARKTYTDQDFEIAYLEDRLGKENARFIQAFETYKKNTYTEWKNVKGLQVHHKYYQVGAMPWEYPDGALTTLCWYCHEELHKNSKVPVLDRWGNKIGEYTNCSRCHGAGVFPEFSHVQSGICFRCNGAKYEELLTIN</sequence>
<reference evidence="1 2" key="1">
    <citation type="submission" date="2020-01" db="EMBL/GenBank/DDBJ databases">
        <authorList>
            <person name="Kim M.K."/>
        </authorList>
    </citation>
    <scope>NUCLEOTIDE SEQUENCE [LARGE SCALE GENOMIC DNA]</scope>
    <source>
        <strain evidence="1 2">BT213</strain>
    </source>
</reference>
<gene>
    <name evidence="1" type="ORF">GWO68_02470</name>
</gene>
<dbReference type="AlphaFoldDB" id="A0A6B2GXR1"/>
<proteinExistence type="predicted"/>
<dbReference type="RefSeq" id="WP_162344833.1">
    <property type="nucleotide sequence ID" value="NZ_JAAEAA010000003.1"/>
</dbReference>